<evidence type="ECO:0000313" key="1">
    <source>
        <dbReference type="EMBL" id="GIY10219.1"/>
    </source>
</evidence>
<proteinExistence type="predicted"/>
<accession>A0AAV4QLM5</accession>
<name>A0AAV4QLM5_CAEEX</name>
<reference evidence="1 2" key="1">
    <citation type="submission" date="2021-06" db="EMBL/GenBank/DDBJ databases">
        <title>Caerostris extrusa draft genome.</title>
        <authorList>
            <person name="Kono N."/>
            <person name="Arakawa K."/>
        </authorList>
    </citation>
    <scope>NUCLEOTIDE SEQUENCE [LARGE SCALE GENOMIC DNA]</scope>
</reference>
<comment type="caution">
    <text evidence="1">The sequence shown here is derived from an EMBL/GenBank/DDBJ whole genome shotgun (WGS) entry which is preliminary data.</text>
</comment>
<evidence type="ECO:0000313" key="2">
    <source>
        <dbReference type="Proteomes" id="UP001054945"/>
    </source>
</evidence>
<dbReference type="Proteomes" id="UP001054945">
    <property type="component" value="Unassembled WGS sequence"/>
</dbReference>
<dbReference type="EMBL" id="BPLR01006494">
    <property type="protein sequence ID" value="GIY10219.1"/>
    <property type="molecule type" value="Genomic_DNA"/>
</dbReference>
<dbReference type="AlphaFoldDB" id="A0AAV4QLM5"/>
<organism evidence="1 2">
    <name type="scientific">Caerostris extrusa</name>
    <name type="common">Bark spider</name>
    <name type="synonym">Caerostris bankana</name>
    <dbReference type="NCBI Taxonomy" id="172846"/>
    <lineage>
        <taxon>Eukaryota</taxon>
        <taxon>Metazoa</taxon>
        <taxon>Ecdysozoa</taxon>
        <taxon>Arthropoda</taxon>
        <taxon>Chelicerata</taxon>
        <taxon>Arachnida</taxon>
        <taxon>Araneae</taxon>
        <taxon>Araneomorphae</taxon>
        <taxon>Entelegynae</taxon>
        <taxon>Araneoidea</taxon>
        <taxon>Araneidae</taxon>
        <taxon>Caerostris</taxon>
    </lineage>
</organism>
<sequence length="83" mass="9229">MSSPELTLTLGIKNTPLFMINREAEERHGSGDQESLGCGYSIHHQSCSAKSAGALMVEMSVEQALELMIDNKHCDNRLRPREK</sequence>
<gene>
    <name evidence="1" type="ORF">CEXT_127711</name>
</gene>
<keyword evidence="2" id="KW-1185">Reference proteome</keyword>
<protein>
    <submittedName>
        <fullName evidence="1">Uncharacterized protein</fullName>
    </submittedName>
</protein>